<name>A0A3M3VVD6_PSEA0</name>
<dbReference type="EMBL" id="RBPV01000502">
    <property type="protein sequence ID" value="RMO49264.1"/>
    <property type="molecule type" value="Genomic_DNA"/>
</dbReference>
<dbReference type="AlphaFoldDB" id="A0A3M3VVD6"/>
<dbReference type="Proteomes" id="UP000275613">
    <property type="component" value="Unassembled WGS sequence"/>
</dbReference>
<organism evidence="1 2">
    <name type="scientific">Pseudomonas amygdali pv. eriobotryae</name>
    <dbReference type="NCBI Taxonomy" id="129137"/>
    <lineage>
        <taxon>Bacteria</taxon>
        <taxon>Pseudomonadati</taxon>
        <taxon>Pseudomonadota</taxon>
        <taxon>Gammaproteobacteria</taxon>
        <taxon>Pseudomonadales</taxon>
        <taxon>Pseudomonadaceae</taxon>
        <taxon>Pseudomonas</taxon>
        <taxon>Pseudomonas amygdali</taxon>
    </lineage>
</organism>
<accession>A0A3M3VVD6</accession>
<evidence type="ECO:0000313" key="1">
    <source>
        <dbReference type="EMBL" id="RMO49264.1"/>
    </source>
</evidence>
<evidence type="ECO:0000313" key="2">
    <source>
        <dbReference type="Proteomes" id="UP000275613"/>
    </source>
</evidence>
<proteinExistence type="predicted"/>
<protein>
    <submittedName>
        <fullName evidence="1">von Willebrand factor type A domain protein</fullName>
    </submittedName>
</protein>
<reference evidence="1 2" key="1">
    <citation type="submission" date="2018-08" db="EMBL/GenBank/DDBJ databases">
        <title>Recombination of ecologically and evolutionarily significant loci maintains genetic cohesion in the Pseudomonas syringae species complex.</title>
        <authorList>
            <person name="Dillon M."/>
            <person name="Thakur S."/>
            <person name="Almeida R.N.D."/>
            <person name="Weir B.S."/>
            <person name="Guttman D.S."/>
        </authorList>
    </citation>
    <scope>NUCLEOTIDE SEQUENCE [LARGE SCALE GENOMIC DNA]</scope>
    <source>
        <strain evidence="1 2">ICMP 4316</strain>
    </source>
</reference>
<gene>
    <name evidence="1" type="ORF">ALQ39_102849</name>
</gene>
<comment type="caution">
    <text evidence="1">The sequence shown here is derived from an EMBL/GenBank/DDBJ whole genome shotgun (WGS) entry which is preliminary data.</text>
</comment>
<sequence>MFEFVWPWVFALLPLPWLMRALLPMADSGEPALKVSFLSELEGLSGRRAKANLPVWRQRAPFLLIWLLLLIAAARPQWLGAATASGCQRARPAGGCRRVRFHGLPGHALEKR</sequence>